<feature type="region of interest" description="Disordered" evidence="1">
    <location>
        <begin position="51"/>
        <end position="74"/>
    </location>
</feature>
<dbReference type="EMBL" id="SZQL01000010">
    <property type="protein sequence ID" value="TKK67771.1"/>
    <property type="molecule type" value="Genomic_DNA"/>
</dbReference>
<evidence type="ECO:0000256" key="1">
    <source>
        <dbReference type="SAM" id="MobiDB-lite"/>
    </source>
</evidence>
<evidence type="ECO:0000313" key="2">
    <source>
        <dbReference type="EMBL" id="TKK67771.1"/>
    </source>
</evidence>
<evidence type="ECO:0000313" key="3">
    <source>
        <dbReference type="Proteomes" id="UP000305848"/>
    </source>
</evidence>
<reference evidence="2 3" key="1">
    <citation type="submission" date="2019-05" db="EMBL/GenBank/DDBJ databases">
        <title>Panacibacter sp. strain 17mud1-8 Genome sequencing and assembly.</title>
        <authorList>
            <person name="Chhetri G."/>
        </authorList>
    </citation>
    <scope>NUCLEOTIDE SEQUENCE [LARGE SCALE GENOMIC DNA]</scope>
    <source>
        <strain evidence="2 3">17mud1-8</strain>
    </source>
</reference>
<sequence length="74" mass="8460">MIRTTITPIDTNITLSVPESYVGKKVEVLMFDTDEVKNKVEPIMKPSALRGGLSKETAEKMQQYIQQSRDEWNT</sequence>
<accession>A0A4U3KYG5</accession>
<protein>
    <submittedName>
        <fullName evidence="2">Uncharacterized protein</fullName>
    </submittedName>
</protein>
<comment type="caution">
    <text evidence="2">The sequence shown here is derived from an EMBL/GenBank/DDBJ whole genome shotgun (WGS) entry which is preliminary data.</text>
</comment>
<gene>
    <name evidence="2" type="ORF">FC093_13555</name>
</gene>
<dbReference type="OrthoDB" id="964329at2"/>
<keyword evidence="3" id="KW-1185">Reference proteome</keyword>
<dbReference type="Proteomes" id="UP000305848">
    <property type="component" value="Unassembled WGS sequence"/>
</dbReference>
<proteinExistence type="predicted"/>
<dbReference type="RefSeq" id="WP_137262336.1">
    <property type="nucleotide sequence ID" value="NZ_SZQL01000010.1"/>
</dbReference>
<dbReference type="AlphaFoldDB" id="A0A4U3KYG5"/>
<organism evidence="2 3">
    <name type="scientific">Ilyomonas limi</name>
    <dbReference type="NCBI Taxonomy" id="2575867"/>
    <lineage>
        <taxon>Bacteria</taxon>
        <taxon>Pseudomonadati</taxon>
        <taxon>Bacteroidota</taxon>
        <taxon>Chitinophagia</taxon>
        <taxon>Chitinophagales</taxon>
        <taxon>Chitinophagaceae</taxon>
        <taxon>Ilyomonas</taxon>
    </lineage>
</organism>
<name>A0A4U3KYG5_9BACT</name>